<dbReference type="SUPFAM" id="SSF52540">
    <property type="entry name" value="P-loop containing nucleoside triphosphate hydrolases"/>
    <property type="match status" value="1"/>
</dbReference>
<dbReference type="RefSeq" id="WP_061947632.1">
    <property type="nucleotide sequence ID" value="NZ_LTAO01000003.1"/>
</dbReference>
<dbReference type="InterPro" id="IPR027417">
    <property type="entry name" value="P-loop_NTPase"/>
</dbReference>
<organism evidence="1 2">
    <name type="scientific">Alkalihalobacillus trypoxylicola</name>
    <dbReference type="NCBI Taxonomy" id="519424"/>
    <lineage>
        <taxon>Bacteria</taxon>
        <taxon>Bacillati</taxon>
        <taxon>Bacillota</taxon>
        <taxon>Bacilli</taxon>
        <taxon>Bacillales</taxon>
        <taxon>Bacillaceae</taxon>
        <taxon>Alkalihalobacillus</taxon>
    </lineage>
</organism>
<dbReference type="OrthoDB" id="5019413at2"/>
<proteinExistence type="predicted"/>
<evidence type="ECO:0000313" key="1">
    <source>
        <dbReference type="EMBL" id="KYG34132.1"/>
    </source>
</evidence>
<dbReference type="STRING" id="519424.AZF04_14990"/>
<dbReference type="EMBL" id="LTAO01000003">
    <property type="protein sequence ID" value="KYG34132.1"/>
    <property type="molecule type" value="Genomic_DNA"/>
</dbReference>
<gene>
    <name evidence="1" type="ORF">AZF04_14990</name>
</gene>
<keyword evidence="2" id="KW-1185">Reference proteome</keyword>
<dbReference type="Proteomes" id="UP000075806">
    <property type="component" value="Unassembled WGS sequence"/>
</dbReference>
<evidence type="ECO:0000313" key="2">
    <source>
        <dbReference type="Proteomes" id="UP000075806"/>
    </source>
</evidence>
<accession>A0A162EZU2</accession>
<name>A0A162EZU2_9BACI</name>
<comment type="caution">
    <text evidence="1">The sequence shown here is derived from an EMBL/GenBank/DDBJ whole genome shotgun (WGS) entry which is preliminary data.</text>
</comment>
<protein>
    <recommendedName>
        <fullName evidence="3">Shikimate kinase</fullName>
    </recommendedName>
</protein>
<dbReference type="AlphaFoldDB" id="A0A162EZU2"/>
<dbReference type="Gene3D" id="3.40.50.300">
    <property type="entry name" value="P-loop containing nucleotide triphosphate hydrolases"/>
    <property type="match status" value="1"/>
</dbReference>
<sequence length="164" mass="19048">MNDSILLITGMSGTGKSTVLEKLSLMGFQTIDTDYFNYSISVYQKERDEYEWLWDEDKIERLLKNTRKTPLIISGTVSNQGKFYGYFNEVICLTTSLETILYRVSKRTNNPYGKIERERAEITANYHQFNEIIKRSASMVIDTDLMNVEDSVDSIVRKLKSNKK</sequence>
<dbReference type="Pfam" id="PF13238">
    <property type="entry name" value="AAA_18"/>
    <property type="match status" value="1"/>
</dbReference>
<evidence type="ECO:0008006" key="3">
    <source>
        <dbReference type="Google" id="ProtNLM"/>
    </source>
</evidence>
<reference evidence="1" key="1">
    <citation type="submission" date="2016-02" db="EMBL/GenBank/DDBJ databases">
        <title>Genome sequence of Bacillus trypoxylicola KCTC 13244(T).</title>
        <authorList>
            <person name="Jeong H."/>
            <person name="Park S.-H."/>
            <person name="Choi S.-K."/>
        </authorList>
    </citation>
    <scope>NUCLEOTIDE SEQUENCE [LARGE SCALE GENOMIC DNA]</scope>
    <source>
        <strain evidence="1">KCTC 13244</strain>
    </source>
</reference>